<feature type="transmembrane region" description="Helical" evidence="1">
    <location>
        <begin position="33"/>
        <end position="52"/>
    </location>
</feature>
<dbReference type="PANTHER" id="PTHR12621:SF7">
    <property type="entry name" value="CYSTEINE AND HISTIDINE-RICH DOMAIN-CONTAINING PROTEIN 1"/>
    <property type="match status" value="1"/>
</dbReference>
<comment type="caution">
    <text evidence="2">The sequence shown here is derived from an EMBL/GenBank/DDBJ whole genome shotgun (WGS) entry which is preliminary data.</text>
</comment>
<evidence type="ECO:0000256" key="1">
    <source>
        <dbReference type="SAM" id="Phobius"/>
    </source>
</evidence>
<keyword evidence="1" id="KW-1133">Transmembrane helix</keyword>
<sequence length="538" mass="63076">MIDQFVKGLQKIDRFGAIYRPPIVDIHPEYKSVLGGIATFILYGSSLAYFLYQIIQWQSNQLLPKITYIQTSYDKKYYKIDEMMSSFYIRKNQKVDQIDPFDPGNIILQPILSKFANQQLVDSYPIDYNSKSERNDIHEVILENIELNLNLNNSNDDPQIEYLLSFGTCMEQYLMNGQKCANQTLVNTYLNQKSHALILNHYVKEYNSKQKHIQNVKKQFLAILTNNTTLYFQNQIRLSKTQVDDGFLFPSNSNKEFPMDTIIISQNTSPDSFYNIFGRVTYLVMAYSLSEVIQEQYIEYPKISEVLADIGSIVSIILVLSYLFIFLNEHQLEKESIQKVIQMYYPEFCNIKQYQNWYGKIVEVKYNNIVINKEEYIMFYNKVQRVAAKKLSITNILFTLAKLQFLIQSNYNIDKIKLAHKVGIKLKQFSKGSSIQSPKLIQEQLNLQEISRNESKDHIQIHDIANINLNEQNNNQSSMVRQETINKDNSKSIYLNLKDDFHLLNDEDFQLFTIDEPIAIENDIQKSDLYFENNYIDL</sequence>
<dbReference type="EMBL" id="CAJJDM010000058">
    <property type="protein sequence ID" value="CAD8077195.1"/>
    <property type="molecule type" value="Genomic_DNA"/>
</dbReference>
<keyword evidence="1" id="KW-0812">Transmembrane</keyword>
<dbReference type="AlphaFoldDB" id="A0A8S1MIG4"/>
<protein>
    <recommendedName>
        <fullName evidence="4">Transmembrane protein</fullName>
    </recommendedName>
</protein>
<keyword evidence="1" id="KW-0472">Membrane</keyword>
<reference evidence="2" key="1">
    <citation type="submission" date="2021-01" db="EMBL/GenBank/DDBJ databases">
        <authorList>
            <consortium name="Genoscope - CEA"/>
            <person name="William W."/>
        </authorList>
    </citation>
    <scope>NUCLEOTIDE SEQUENCE</scope>
</reference>
<proteinExistence type="predicted"/>
<evidence type="ECO:0008006" key="4">
    <source>
        <dbReference type="Google" id="ProtNLM"/>
    </source>
</evidence>
<gene>
    <name evidence="2" type="ORF">PPRIM_AZ9-3.1.T0570270</name>
</gene>
<dbReference type="Proteomes" id="UP000688137">
    <property type="component" value="Unassembled WGS sequence"/>
</dbReference>
<dbReference type="PANTHER" id="PTHR12621">
    <property type="entry name" value="CYSTEINE AND HISTIDINE-RICH DOMAIN CHORD -CONTAINING PROTEIN"/>
    <property type="match status" value="1"/>
</dbReference>
<organism evidence="2 3">
    <name type="scientific">Paramecium primaurelia</name>
    <dbReference type="NCBI Taxonomy" id="5886"/>
    <lineage>
        <taxon>Eukaryota</taxon>
        <taxon>Sar</taxon>
        <taxon>Alveolata</taxon>
        <taxon>Ciliophora</taxon>
        <taxon>Intramacronucleata</taxon>
        <taxon>Oligohymenophorea</taxon>
        <taxon>Peniculida</taxon>
        <taxon>Parameciidae</taxon>
        <taxon>Paramecium</taxon>
    </lineage>
</organism>
<dbReference type="OMA" id="HIQIHDI"/>
<evidence type="ECO:0000313" key="3">
    <source>
        <dbReference type="Proteomes" id="UP000688137"/>
    </source>
</evidence>
<dbReference type="GO" id="GO:0008270">
    <property type="term" value="F:zinc ion binding"/>
    <property type="evidence" value="ECO:0007669"/>
    <property type="project" value="TreeGrafter"/>
</dbReference>
<keyword evidence="3" id="KW-1185">Reference proteome</keyword>
<evidence type="ECO:0000313" key="2">
    <source>
        <dbReference type="EMBL" id="CAD8077195.1"/>
    </source>
</evidence>
<accession>A0A8S1MIG4</accession>
<name>A0A8S1MIG4_PARPR</name>